<comment type="caution">
    <text evidence="2">The sequence shown here is derived from an EMBL/GenBank/DDBJ whole genome shotgun (WGS) entry which is preliminary data.</text>
</comment>
<dbReference type="Pfam" id="PF06742">
    <property type="entry name" value="DUF1214"/>
    <property type="match status" value="1"/>
</dbReference>
<protein>
    <submittedName>
        <fullName evidence="2">DUF1214 domain-containing protein</fullName>
    </submittedName>
</protein>
<organism evidence="2 3">
    <name type="scientific">Ferirhizobium litorale</name>
    <dbReference type="NCBI Taxonomy" id="2927786"/>
    <lineage>
        <taxon>Bacteria</taxon>
        <taxon>Pseudomonadati</taxon>
        <taxon>Pseudomonadota</taxon>
        <taxon>Alphaproteobacteria</taxon>
        <taxon>Hyphomicrobiales</taxon>
        <taxon>Rhizobiaceae</taxon>
        <taxon>Ferirhizobium</taxon>
    </lineage>
</organism>
<dbReference type="SUPFAM" id="SSF160935">
    <property type="entry name" value="VPA0735-like"/>
    <property type="match status" value="1"/>
</dbReference>
<accession>A0AAE3QDU7</accession>
<dbReference type="InterPro" id="IPR010621">
    <property type="entry name" value="DUF1214"/>
</dbReference>
<dbReference type="RefSeq" id="WP_311785597.1">
    <property type="nucleotide sequence ID" value="NZ_JALDYY010000002.1"/>
</dbReference>
<name>A0AAE3QDU7_9HYPH</name>
<dbReference type="AlphaFoldDB" id="A0AAE3QDU7"/>
<reference evidence="2" key="1">
    <citation type="submission" date="2022-03" db="EMBL/GenBank/DDBJ databases">
        <title>Fererhizobium litorale gen. nov., sp. nov., isolated from sandy sediments of the Sea of Japan seashore.</title>
        <authorList>
            <person name="Romanenko L."/>
            <person name="Kurilenko V."/>
            <person name="Otstavnykh N."/>
            <person name="Svetashev V."/>
            <person name="Tekutyeva L."/>
            <person name="Isaeva M."/>
            <person name="Mikhailov V."/>
        </authorList>
    </citation>
    <scope>NUCLEOTIDE SEQUENCE</scope>
    <source>
        <strain evidence="2">KMM 9576</strain>
    </source>
</reference>
<sequence length="195" mass="20919">MFRVPLLVATGLLIAFGLGIASTIYALNATIGFGAIKLGAWEAFPNAQTADADPYARAHRAKAGKLLYGSAEGLTFTAMVDDRGDRLRGSCSYRITGQTPPARNWTLYVARFDGRYLSPNSDRPGSTNSWTVLRNPDTSFEIVVSREAQSGNWLALPSRGTFSLALTLLDTPTAGSSGLIDLTMPRIEKIGCDNA</sequence>
<evidence type="ECO:0000313" key="2">
    <source>
        <dbReference type="EMBL" id="MDI7921424.1"/>
    </source>
</evidence>
<gene>
    <name evidence="2" type="ORF">MRS75_04915</name>
</gene>
<feature type="domain" description="DUF1214" evidence="1">
    <location>
        <begin position="72"/>
        <end position="171"/>
    </location>
</feature>
<evidence type="ECO:0000313" key="3">
    <source>
        <dbReference type="Proteomes" id="UP001161580"/>
    </source>
</evidence>
<keyword evidence="3" id="KW-1185">Reference proteome</keyword>
<proteinExistence type="predicted"/>
<dbReference type="Proteomes" id="UP001161580">
    <property type="component" value="Unassembled WGS sequence"/>
</dbReference>
<dbReference type="EMBL" id="JALDYZ010000002">
    <property type="protein sequence ID" value="MDI7921424.1"/>
    <property type="molecule type" value="Genomic_DNA"/>
</dbReference>
<dbReference type="InterPro" id="IPR012038">
    <property type="entry name" value="UCP009471"/>
</dbReference>
<evidence type="ECO:0000259" key="1">
    <source>
        <dbReference type="Pfam" id="PF06742"/>
    </source>
</evidence>
<dbReference type="PIRSF" id="PIRSF009471">
    <property type="entry name" value="UCP009471"/>
    <property type="match status" value="1"/>
</dbReference>
<dbReference type="InterPro" id="IPR037049">
    <property type="entry name" value="DUF1214_C_sf"/>
</dbReference>
<dbReference type="Gene3D" id="2.60.120.600">
    <property type="entry name" value="Domain of unknown function DUF1214, C-terminal domain"/>
    <property type="match status" value="1"/>
</dbReference>